<gene>
    <name evidence="3" type="ORF">SNAT2548_LOCUS3013</name>
</gene>
<reference evidence="3" key="1">
    <citation type="submission" date="2021-02" db="EMBL/GenBank/DDBJ databases">
        <authorList>
            <person name="Dougan E. K."/>
            <person name="Rhodes N."/>
            <person name="Thang M."/>
            <person name="Chan C."/>
        </authorList>
    </citation>
    <scope>NUCLEOTIDE SEQUENCE</scope>
</reference>
<keyword evidence="1" id="KW-0175">Coiled coil</keyword>
<feature type="region of interest" description="Disordered" evidence="2">
    <location>
        <begin position="104"/>
        <end position="127"/>
    </location>
</feature>
<keyword evidence="4" id="KW-1185">Reference proteome</keyword>
<dbReference type="OrthoDB" id="410694at2759"/>
<evidence type="ECO:0000256" key="1">
    <source>
        <dbReference type="SAM" id="Coils"/>
    </source>
</evidence>
<organism evidence="3 4">
    <name type="scientific">Symbiodinium natans</name>
    <dbReference type="NCBI Taxonomy" id="878477"/>
    <lineage>
        <taxon>Eukaryota</taxon>
        <taxon>Sar</taxon>
        <taxon>Alveolata</taxon>
        <taxon>Dinophyceae</taxon>
        <taxon>Suessiales</taxon>
        <taxon>Symbiodiniaceae</taxon>
        <taxon>Symbiodinium</taxon>
    </lineage>
</organism>
<evidence type="ECO:0000313" key="3">
    <source>
        <dbReference type="EMBL" id="CAE7023254.1"/>
    </source>
</evidence>
<proteinExistence type="predicted"/>
<sequence>MLQLGKSKNTTLDEWFRLEPVTGPDAHARLRLLLHLRRDGAGDRAAPPQCFQQLCRELLPDTSKDHRHALAAAGVSDCHEVDDLRSLASELEALQRLCLSFTRAAQPETPQPPRGPEPVDEPLSPLKDAEPTIYDEARAQLLAQKEALERERSELNSHWSALQADQSTKQEVLAEMRAERLSIFSSVEELQAEVEDATAELKEAQAVSSSRLAVRRQLQAELNACLWLRET</sequence>
<evidence type="ECO:0000313" key="4">
    <source>
        <dbReference type="Proteomes" id="UP000604046"/>
    </source>
</evidence>
<comment type="caution">
    <text evidence="3">The sequence shown here is derived from an EMBL/GenBank/DDBJ whole genome shotgun (WGS) entry which is preliminary data.</text>
</comment>
<dbReference type="AlphaFoldDB" id="A0A812I5Q0"/>
<evidence type="ECO:0000256" key="2">
    <source>
        <dbReference type="SAM" id="MobiDB-lite"/>
    </source>
</evidence>
<protein>
    <submittedName>
        <fullName evidence="3">Uncharacterized protein</fullName>
    </submittedName>
</protein>
<name>A0A812I5Q0_9DINO</name>
<dbReference type="Proteomes" id="UP000604046">
    <property type="component" value="Unassembled WGS sequence"/>
</dbReference>
<dbReference type="EMBL" id="CAJNDS010000180">
    <property type="protein sequence ID" value="CAE7023254.1"/>
    <property type="molecule type" value="Genomic_DNA"/>
</dbReference>
<accession>A0A812I5Q0</accession>
<feature type="coiled-coil region" evidence="1">
    <location>
        <begin position="134"/>
        <end position="207"/>
    </location>
</feature>